<dbReference type="SUPFAM" id="SSF52540">
    <property type="entry name" value="P-loop containing nucleoside triphosphate hydrolases"/>
    <property type="match status" value="1"/>
</dbReference>
<dbReference type="RefSeq" id="WP_119052056.1">
    <property type="nucleotide sequence ID" value="NZ_CP032157.1"/>
</dbReference>
<keyword evidence="3 5" id="KW-1133">Transmembrane helix</keyword>
<dbReference type="Proteomes" id="UP000263900">
    <property type="component" value="Chromosome"/>
</dbReference>
<evidence type="ECO:0000259" key="6">
    <source>
        <dbReference type="PROSITE" id="PS50893"/>
    </source>
</evidence>
<feature type="transmembrane region" description="Helical" evidence="5">
    <location>
        <begin position="250"/>
        <end position="273"/>
    </location>
</feature>
<dbReference type="InterPro" id="IPR036640">
    <property type="entry name" value="ABC1_TM_sf"/>
</dbReference>
<dbReference type="Pfam" id="PF00664">
    <property type="entry name" value="ABC_membrane"/>
    <property type="match status" value="1"/>
</dbReference>
<name>A0A3B7MQV7_9BACT</name>
<organism evidence="8 9">
    <name type="scientific">Paraflavitalea soli</name>
    <dbReference type="NCBI Taxonomy" id="2315862"/>
    <lineage>
        <taxon>Bacteria</taxon>
        <taxon>Pseudomonadati</taxon>
        <taxon>Bacteroidota</taxon>
        <taxon>Chitinophagia</taxon>
        <taxon>Chitinophagales</taxon>
        <taxon>Chitinophagaceae</taxon>
        <taxon>Paraflavitalea</taxon>
    </lineage>
</organism>
<dbReference type="KEGG" id="pseg:D3H65_20250"/>
<dbReference type="PROSITE" id="PS50893">
    <property type="entry name" value="ABC_TRANSPORTER_2"/>
    <property type="match status" value="1"/>
</dbReference>
<evidence type="ECO:0000313" key="9">
    <source>
        <dbReference type="Proteomes" id="UP000263900"/>
    </source>
</evidence>
<keyword evidence="8" id="KW-0547">Nucleotide-binding</keyword>
<dbReference type="Pfam" id="PF00005">
    <property type="entry name" value="ABC_tran"/>
    <property type="match status" value="1"/>
</dbReference>
<keyword evidence="2 5" id="KW-0812">Transmembrane</keyword>
<dbReference type="InterPro" id="IPR003439">
    <property type="entry name" value="ABC_transporter-like_ATP-bd"/>
</dbReference>
<keyword evidence="8" id="KW-0067">ATP-binding</keyword>
<dbReference type="InterPro" id="IPR011527">
    <property type="entry name" value="ABC1_TM_dom"/>
</dbReference>
<dbReference type="Gene3D" id="3.40.50.300">
    <property type="entry name" value="P-loop containing nucleotide triphosphate hydrolases"/>
    <property type="match status" value="1"/>
</dbReference>
<dbReference type="AlphaFoldDB" id="A0A3B7MQV7"/>
<dbReference type="InterPro" id="IPR027417">
    <property type="entry name" value="P-loop_NTPase"/>
</dbReference>
<feature type="transmembrane region" description="Helical" evidence="5">
    <location>
        <begin position="53"/>
        <end position="80"/>
    </location>
</feature>
<keyword evidence="9" id="KW-1185">Reference proteome</keyword>
<feature type="domain" description="ABC transporter" evidence="6">
    <location>
        <begin position="341"/>
        <end position="556"/>
    </location>
</feature>
<comment type="subcellular location">
    <subcellularLocation>
        <location evidence="1">Cell membrane</location>
        <topology evidence="1">Multi-pass membrane protein</topology>
    </subcellularLocation>
</comment>
<dbReference type="GO" id="GO:0016887">
    <property type="term" value="F:ATP hydrolysis activity"/>
    <property type="evidence" value="ECO:0007669"/>
    <property type="project" value="InterPro"/>
</dbReference>
<dbReference type="SUPFAM" id="SSF90123">
    <property type="entry name" value="ABC transporter transmembrane region"/>
    <property type="match status" value="1"/>
</dbReference>
<dbReference type="GO" id="GO:0005886">
    <property type="term" value="C:plasma membrane"/>
    <property type="evidence" value="ECO:0007669"/>
    <property type="project" value="UniProtKB-SubCell"/>
</dbReference>
<feature type="domain" description="ABC transmembrane type-1" evidence="7">
    <location>
        <begin position="27"/>
        <end position="308"/>
    </location>
</feature>
<accession>A0A3B7MQV7</accession>
<evidence type="ECO:0000256" key="1">
    <source>
        <dbReference type="ARBA" id="ARBA00004651"/>
    </source>
</evidence>
<evidence type="ECO:0000256" key="3">
    <source>
        <dbReference type="ARBA" id="ARBA00022989"/>
    </source>
</evidence>
<proteinExistence type="predicted"/>
<dbReference type="Gene3D" id="1.20.1560.10">
    <property type="entry name" value="ABC transporter type 1, transmembrane domain"/>
    <property type="match status" value="1"/>
</dbReference>
<gene>
    <name evidence="8" type="ORF">D3H65_20250</name>
</gene>
<evidence type="ECO:0000313" key="8">
    <source>
        <dbReference type="EMBL" id="AXY76177.1"/>
    </source>
</evidence>
<evidence type="ECO:0000259" key="7">
    <source>
        <dbReference type="PROSITE" id="PS50929"/>
    </source>
</evidence>
<dbReference type="GO" id="GO:0015421">
    <property type="term" value="F:ABC-type oligopeptide transporter activity"/>
    <property type="evidence" value="ECO:0007669"/>
    <property type="project" value="TreeGrafter"/>
</dbReference>
<feature type="transmembrane region" description="Helical" evidence="5">
    <location>
        <begin position="279"/>
        <end position="296"/>
    </location>
</feature>
<dbReference type="InterPro" id="IPR039421">
    <property type="entry name" value="Type_1_exporter"/>
</dbReference>
<evidence type="ECO:0000256" key="2">
    <source>
        <dbReference type="ARBA" id="ARBA00022692"/>
    </source>
</evidence>
<dbReference type="GO" id="GO:0005524">
    <property type="term" value="F:ATP binding"/>
    <property type="evidence" value="ECO:0007669"/>
    <property type="project" value="UniProtKB-KW"/>
</dbReference>
<dbReference type="PANTHER" id="PTHR43394">
    <property type="entry name" value="ATP-DEPENDENT PERMEASE MDL1, MITOCHONDRIAL"/>
    <property type="match status" value="1"/>
</dbReference>
<dbReference type="EMBL" id="CP032157">
    <property type="protein sequence ID" value="AXY76177.1"/>
    <property type="molecule type" value="Genomic_DNA"/>
</dbReference>
<dbReference type="PANTHER" id="PTHR43394:SF4">
    <property type="entry name" value="TOXIN SECRETION ABC TRANSPORTER ATP-BINDING PROTEIN"/>
    <property type="match status" value="1"/>
</dbReference>
<sequence length="560" mass="62195">MADKPVSLVRSLLKLNRILMLERKDFAAACVFALLAGLVQLSLPLGIQSIISFVLAGTISTSIIVLIGMVVFGVFINGLLQVRQLQIIEKVKQKLFVRYSLEYSDRLPKLNIEKLDHEYLPEVVNRYFDSVSLQKGIDKLMIDLPAAVIQVVLGLLLLSFYHPVFIVFGLVLITIVFTIIRFTSTQGLQTAYRASNFKYAVAAWLQEIARSIKSFKYTKGTSLHMNKTDNLVSDYLASRTSYFSILLTQFWSLISFKIIITAAMLIIGAYLLVDQQINVGQFIAADIVIIAIIGSIEKLIINLDTVYDSIISVEKLSEITEAETEQSGQLELPVKNEGVSIAFDQVTFAYGNNKPVLKNITFSIGAGNMVQIKGISGSGKSTVLRLLTGAFKNYTGNILLNKVPVGNYEVSNLRRNTSILLGSQDIFQGSLWENITMGNGTISIQQVNELCEITGLTQFVKSLPQGYDTHMLPVGNKLAENVRRNILLIRAVVAEHRLMLLEDPFAHLLPENKSNMISYIRKNTESTILIASHDETLGQYCDQVIELSTEGEVLSIKNKA</sequence>
<reference evidence="8 9" key="1">
    <citation type="submission" date="2018-09" db="EMBL/GenBank/DDBJ databases">
        <title>Genome sequencing of strain 6GH32-13.</title>
        <authorList>
            <person name="Weon H.-Y."/>
            <person name="Heo J."/>
            <person name="Kwon S.-W."/>
        </authorList>
    </citation>
    <scope>NUCLEOTIDE SEQUENCE [LARGE SCALE GENOMIC DNA]</scope>
    <source>
        <strain evidence="8 9">5GH32-13</strain>
    </source>
</reference>
<dbReference type="OrthoDB" id="311344at2"/>
<dbReference type="PROSITE" id="PS50929">
    <property type="entry name" value="ABC_TM1F"/>
    <property type="match status" value="1"/>
</dbReference>
<protein>
    <submittedName>
        <fullName evidence="8">ABC transporter ATP-binding protein</fullName>
    </submittedName>
</protein>
<feature type="transmembrane region" description="Helical" evidence="5">
    <location>
        <begin position="26"/>
        <end position="47"/>
    </location>
</feature>
<evidence type="ECO:0000256" key="5">
    <source>
        <dbReference type="SAM" id="Phobius"/>
    </source>
</evidence>
<keyword evidence="4 5" id="KW-0472">Membrane</keyword>
<feature type="transmembrane region" description="Helical" evidence="5">
    <location>
        <begin position="164"/>
        <end position="183"/>
    </location>
</feature>
<evidence type="ECO:0000256" key="4">
    <source>
        <dbReference type="ARBA" id="ARBA00023136"/>
    </source>
</evidence>